<reference evidence="4" key="1">
    <citation type="submission" date="2018-11" db="EMBL/GenBank/DDBJ databases">
        <title>Proposal to divide the Flavobacteriaceae and reorganize its genera based on Amino Acid Identity values calculated from whole genome sequences.</title>
        <authorList>
            <person name="Nicholson A.C."/>
            <person name="Gulvik C.A."/>
            <person name="Whitney A.M."/>
            <person name="Humrighouse B.W."/>
            <person name="Bell M."/>
            <person name="Holmes B."/>
            <person name="Steigerwalt A."/>
            <person name="Villarma A."/>
            <person name="Sheth M."/>
            <person name="Batra D."/>
            <person name="Pryor J."/>
            <person name="Bernardet J.-F."/>
            <person name="Hugo C."/>
            <person name="Kampfer P."/>
            <person name="Newman J."/>
            <person name="Mcquiston J.R."/>
        </authorList>
    </citation>
    <scope>NUCLEOTIDE SEQUENCE [LARGE SCALE GENOMIC DNA]</scope>
    <source>
        <strain evidence="4">DSM 15235</strain>
    </source>
</reference>
<evidence type="ECO:0000313" key="5">
    <source>
        <dbReference type="Proteomes" id="UP000295709"/>
    </source>
</evidence>
<accession>A0A3N0VYE7</accession>
<keyword evidence="1" id="KW-0732">Signal</keyword>
<feature type="chain" id="PRO_5018128235" description="Secretion system C-terminal sorting domain-containing protein" evidence="1">
    <location>
        <begin position="20"/>
        <end position="164"/>
    </location>
</feature>
<feature type="signal peptide" evidence="1">
    <location>
        <begin position="1"/>
        <end position="19"/>
    </location>
</feature>
<dbReference type="OrthoDB" id="1263843at2"/>
<dbReference type="EMBL" id="RJTX01000002">
    <property type="protein sequence ID" value="ROH97832.1"/>
    <property type="molecule type" value="Genomic_DNA"/>
</dbReference>
<name>A0A3N0VYE7_9FLAO</name>
<evidence type="ECO:0008006" key="6">
    <source>
        <dbReference type="Google" id="ProtNLM"/>
    </source>
</evidence>
<dbReference type="Proteomes" id="UP000269375">
    <property type="component" value="Unassembled WGS sequence"/>
</dbReference>
<dbReference type="Proteomes" id="UP000295709">
    <property type="component" value="Unassembled WGS sequence"/>
</dbReference>
<evidence type="ECO:0000313" key="3">
    <source>
        <dbReference type="EMBL" id="TDX92995.1"/>
    </source>
</evidence>
<protein>
    <recommendedName>
        <fullName evidence="6">Secretion system C-terminal sorting domain-containing protein</fullName>
    </recommendedName>
</protein>
<evidence type="ECO:0000313" key="4">
    <source>
        <dbReference type="Proteomes" id="UP000269375"/>
    </source>
</evidence>
<proteinExistence type="predicted"/>
<dbReference type="RefSeq" id="WP_123263047.1">
    <property type="nucleotide sequence ID" value="NZ_RJTX01000002.1"/>
</dbReference>
<dbReference type="AlphaFoldDB" id="A0A3N0VYE7"/>
<dbReference type="EMBL" id="SOQW01000002">
    <property type="protein sequence ID" value="TDX92995.1"/>
    <property type="molecule type" value="Genomic_DNA"/>
</dbReference>
<keyword evidence="5" id="KW-1185">Reference proteome</keyword>
<organism evidence="2 4">
    <name type="scientific">Chryseobacterium daecheongense</name>
    <dbReference type="NCBI Taxonomy" id="192389"/>
    <lineage>
        <taxon>Bacteria</taxon>
        <taxon>Pseudomonadati</taxon>
        <taxon>Bacteroidota</taxon>
        <taxon>Flavobacteriia</taxon>
        <taxon>Flavobacteriales</taxon>
        <taxon>Weeksellaceae</taxon>
        <taxon>Chryseobacterium group</taxon>
        <taxon>Chryseobacterium</taxon>
    </lineage>
</organism>
<sequence>MNKLILSVIAISLSNWALSQIIPPPTYPIYFQYDESGNQVFRGDGMLSRSAVADSSQNTETVVQTSPENSSFAMEEKDFWNNIRIYPVPVKDYLTIEWNDSVKDLISEVGLYEQNTVHWVFQSKKIPTLDKTIKINMTKQYMGVYILTFTLKDGRRFSKNITKY</sequence>
<comment type="caution">
    <text evidence="2">The sequence shown here is derived from an EMBL/GenBank/DDBJ whole genome shotgun (WGS) entry which is preliminary data.</text>
</comment>
<evidence type="ECO:0000313" key="2">
    <source>
        <dbReference type="EMBL" id="ROH97832.1"/>
    </source>
</evidence>
<reference evidence="3 5" key="2">
    <citation type="submission" date="2019-03" db="EMBL/GenBank/DDBJ databases">
        <title>Genomic Encyclopedia of Archaeal and Bacterial Type Strains, Phase II (KMG-II): from individual species to whole genera.</title>
        <authorList>
            <person name="Goeker M."/>
        </authorList>
    </citation>
    <scope>NUCLEOTIDE SEQUENCE [LARGE SCALE GENOMIC DNA]</scope>
    <source>
        <strain evidence="3 5">DSM 15235</strain>
    </source>
</reference>
<gene>
    <name evidence="3" type="ORF">BCF50_1943</name>
    <name evidence="2" type="ORF">EGI05_10765</name>
</gene>
<evidence type="ECO:0000256" key="1">
    <source>
        <dbReference type="SAM" id="SignalP"/>
    </source>
</evidence>